<name>A0A1E2UTF1_9GAMM</name>
<dbReference type="InterPro" id="IPR011856">
    <property type="entry name" value="tRNA_endonuc-like_dom_sf"/>
</dbReference>
<accession>A0A1E2UTF1</accession>
<dbReference type="Gene3D" id="3.40.1350.10">
    <property type="match status" value="1"/>
</dbReference>
<keyword evidence="3" id="KW-1185">Reference proteome</keyword>
<dbReference type="Pfam" id="PF14088">
    <property type="entry name" value="DUF4268"/>
    <property type="match status" value="1"/>
</dbReference>
<sequence>MTTNSLGRLEKVDLRNFWSSEAGDFTPWLAQDENISLLGEAVGLELEVEAQEKSVGPFRADILCKDTSTDQWVLIENQLERTDHVHLGQLLTYGAGLNAVTIVWIAAKFTEEHRAALDWLNEITDERFNFFGLEVELWRIGDSNAAPKFNIISKPNEWTRSVSGAAKNAGQAELSEGKQTQRQFWIGFKEYLSSIETPISATKPLPQHWMNLQLGRSGTKLTAVASFYNNQLQTYDIGEIRAQVDLFDKDAKSFYALLLAQKDEIEQEIHENLTWHNPESANACRIYLSMQANLNEQNNWTDYYNWLNVKLKLLRNTFRERVRQIDPSDIDNGPQAN</sequence>
<evidence type="ECO:0000259" key="1">
    <source>
        <dbReference type="Pfam" id="PF14088"/>
    </source>
</evidence>
<dbReference type="RefSeq" id="WP_069024707.1">
    <property type="nucleotide sequence ID" value="NZ_LVJZ01000003.1"/>
</dbReference>
<evidence type="ECO:0000313" key="3">
    <source>
        <dbReference type="Proteomes" id="UP000094849"/>
    </source>
</evidence>
<evidence type="ECO:0000313" key="2">
    <source>
        <dbReference type="EMBL" id="ODB98039.1"/>
    </source>
</evidence>
<dbReference type="GO" id="GO:0003676">
    <property type="term" value="F:nucleic acid binding"/>
    <property type="evidence" value="ECO:0007669"/>
    <property type="project" value="InterPro"/>
</dbReference>
<dbReference type="AlphaFoldDB" id="A0A1E2UTF1"/>
<gene>
    <name evidence="2" type="ORF">A3196_15500</name>
</gene>
<organism evidence="2 3">
    <name type="scientific">Candidatus Thiodiazotropha endoloripes</name>
    <dbReference type="NCBI Taxonomy" id="1818881"/>
    <lineage>
        <taxon>Bacteria</taxon>
        <taxon>Pseudomonadati</taxon>
        <taxon>Pseudomonadota</taxon>
        <taxon>Gammaproteobacteria</taxon>
        <taxon>Chromatiales</taxon>
        <taxon>Sedimenticolaceae</taxon>
        <taxon>Candidatus Thiodiazotropha</taxon>
    </lineage>
</organism>
<feature type="domain" description="DUF4268" evidence="1">
    <location>
        <begin position="181"/>
        <end position="321"/>
    </location>
</feature>
<protein>
    <recommendedName>
        <fullName evidence="1">DUF4268 domain-containing protein</fullName>
    </recommendedName>
</protein>
<dbReference type="EMBL" id="LVJZ01000003">
    <property type="protein sequence ID" value="ODB98039.1"/>
    <property type="molecule type" value="Genomic_DNA"/>
</dbReference>
<reference evidence="2 3" key="1">
    <citation type="submission" date="2016-03" db="EMBL/GenBank/DDBJ databases">
        <title>Chemosynthetic sulphur-oxidizing symbionts of marine invertebrate animals are capable of nitrogen fixation.</title>
        <authorList>
            <person name="Petersen J.M."/>
            <person name="Kemper A."/>
            <person name="Gruber-Vodicka H."/>
            <person name="Cardini U."/>
            <person name="Geest Mvander."/>
            <person name="Kleiner M."/>
            <person name="Bulgheresi S."/>
            <person name="Fussmann M."/>
            <person name="Herbold C."/>
            <person name="Seah B.K.B."/>
            <person name="Antony C.Paul."/>
            <person name="Liu D."/>
            <person name="Belitz A."/>
            <person name="Weber M."/>
        </authorList>
    </citation>
    <scope>NUCLEOTIDE SEQUENCE [LARGE SCALE GENOMIC DNA]</scope>
    <source>
        <strain evidence="2">G_D</strain>
    </source>
</reference>
<proteinExistence type="predicted"/>
<dbReference type="Proteomes" id="UP000094849">
    <property type="component" value="Unassembled WGS sequence"/>
</dbReference>
<dbReference type="InterPro" id="IPR025364">
    <property type="entry name" value="DUF4268"/>
</dbReference>
<comment type="caution">
    <text evidence="2">The sequence shown here is derived from an EMBL/GenBank/DDBJ whole genome shotgun (WGS) entry which is preliminary data.</text>
</comment>